<accession>A0A8H2ZEU1</accession>
<evidence type="ECO:0000313" key="3">
    <source>
        <dbReference type="Proteomes" id="UP000644660"/>
    </source>
</evidence>
<dbReference type="GeneID" id="64855727"/>
<dbReference type="InterPro" id="IPR012337">
    <property type="entry name" value="RNaseH-like_sf"/>
</dbReference>
<keyword evidence="3" id="KW-1185">Reference proteome</keyword>
<feature type="region of interest" description="Disordered" evidence="1">
    <location>
        <begin position="1"/>
        <end position="81"/>
    </location>
</feature>
<proteinExistence type="predicted"/>
<organism evidence="2 3">
    <name type="scientific">Maudiozyma barnettii</name>
    <dbReference type="NCBI Taxonomy" id="61262"/>
    <lineage>
        <taxon>Eukaryota</taxon>
        <taxon>Fungi</taxon>
        <taxon>Dikarya</taxon>
        <taxon>Ascomycota</taxon>
        <taxon>Saccharomycotina</taxon>
        <taxon>Saccharomycetes</taxon>
        <taxon>Saccharomycetales</taxon>
        <taxon>Saccharomycetaceae</taxon>
        <taxon>Maudiozyma</taxon>
    </lineage>
</organism>
<evidence type="ECO:0000313" key="2">
    <source>
        <dbReference type="EMBL" id="CAB4252596.1"/>
    </source>
</evidence>
<gene>
    <name evidence="2" type="ORF">KABA2_01S17292</name>
</gene>
<name>A0A8H2ZEU1_9SACH</name>
<dbReference type="RefSeq" id="XP_041404634.1">
    <property type="nucleotide sequence ID" value="XM_041548700.1"/>
</dbReference>
<dbReference type="Proteomes" id="UP000644660">
    <property type="component" value="Unassembled WGS sequence"/>
</dbReference>
<dbReference type="EMBL" id="CAEFZW010000001">
    <property type="protein sequence ID" value="CAB4252596.1"/>
    <property type="molecule type" value="Genomic_DNA"/>
</dbReference>
<evidence type="ECO:0008006" key="4">
    <source>
        <dbReference type="Google" id="ProtNLM"/>
    </source>
</evidence>
<protein>
    <recommendedName>
        <fullName evidence="4">BED-type domain-containing protein</fullName>
    </recommendedName>
</protein>
<dbReference type="AlphaFoldDB" id="A0A8H2ZEU1"/>
<sequence length="903" mass="104186">MSFDNEGNNDKHEVNNISLDVLETIDGENSSSADEFESARERSFDSTSKVDEGDTLANEDTYDPNNEDNSSPNHKNITKDYNEREKHIREYELNMKPGKPSHHSKTLRVVLPPRSVARKEILREGVKTWYPIQFLINSTKLCWTHFLALDEHIRVAKCKNCGEVIRNSSISRNKPLTKDFRAHLGDVHDIGPWNNYYKSEESNNAKEIPVVPSVLNLIRDENVNDENYATVFNPYGTLEGQRVILNRMLNLESNHFGKFQFLTLICILQNFKFEFMETNLFETLLDLLHLNIRINSRSLMENVTHIDGQVLSLVTRCIAYHAENLPLTLTNDKFGDDGNFNRSAVETFINSGLNQLLEMPLFSIEQYIYDGRFLVITLQYCDKTYFQRKYIPLMISQIPNDEIPNTFEIVEKLSRIFNDITGLDKSTLSIVLPSATDNIRSLLLKQQPPLKDICFHECFISTLVGSLIPFFGYISGNITTSEILLLHPKDRTIIDNLLNLENIETYDSIFGKINRFYQEIKDSLILREHLKDACKETSNSNNEFKFEQFEKTRPSTAVHFLQSFLKYKEEIMAIREYSLEESFSLGDFELIRSMVQILSVSFDLINFFNDSTSQFHNVIVTVISLQNYIEIILQDAVAQKTRNFVKSFLDDIIACRKRISQHKDTLLSIFISPNMVCDKQALSILYPDVSFQDVLDDAVEIAFSLLKRFLMVEENTENTTIKDGVVPNTFERLAFTDFADPASANTDGNVLFDLILKNQIRRDFGEFIKIITKEYDIFFTQKLANTEYEKEDSIFKNKHTGEIPNPVTELLEIHLPISNAFLEKYMELEIGIVFTVIVKCVIGQSSSSFSSALHYLFEFQPANQETLLAEIIRVRTFANQFNIMNVVWEEEDLFTICKFPGLR</sequence>
<comment type="caution">
    <text evidence="2">The sequence shown here is derived from an EMBL/GenBank/DDBJ whole genome shotgun (WGS) entry which is preliminary data.</text>
</comment>
<reference evidence="2 3" key="1">
    <citation type="submission" date="2020-05" db="EMBL/GenBank/DDBJ databases">
        <authorList>
            <person name="Casaregola S."/>
            <person name="Devillers H."/>
            <person name="Grondin C."/>
        </authorList>
    </citation>
    <scope>NUCLEOTIDE SEQUENCE [LARGE SCALE GENOMIC DNA]</scope>
    <source>
        <strain evidence="2 3">CLIB 1767</strain>
    </source>
</reference>
<feature type="compositionally biased region" description="Basic and acidic residues" evidence="1">
    <location>
        <begin position="37"/>
        <end position="52"/>
    </location>
</feature>
<evidence type="ECO:0000256" key="1">
    <source>
        <dbReference type="SAM" id="MobiDB-lite"/>
    </source>
</evidence>
<dbReference type="SUPFAM" id="SSF53098">
    <property type="entry name" value="Ribonuclease H-like"/>
    <property type="match status" value="1"/>
</dbReference>
<dbReference type="OrthoDB" id="4067948at2759"/>